<name>A0A5C8ZE83_9ACTN</name>
<feature type="compositionally biased region" description="Low complexity" evidence="1">
    <location>
        <begin position="34"/>
        <end position="45"/>
    </location>
</feature>
<gene>
    <name evidence="2" type="ORF">FMM08_11850</name>
</gene>
<evidence type="ECO:0000313" key="3">
    <source>
        <dbReference type="Proteomes" id="UP000321234"/>
    </source>
</evidence>
<evidence type="ECO:0000313" key="2">
    <source>
        <dbReference type="EMBL" id="TXR56117.1"/>
    </source>
</evidence>
<feature type="region of interest" description="Disordered" evidence="1">
    <location>
        <begin position="1"/>
        <end position="45"/>
    </location>
</feature>
<organism evidence="2 3">
    <name type="scientific">Quadrisphaera setariae</name>
    <dbReference type="NCBI Taxonomy" id="2593304"/>
    <lineage>
        <taxon>Bacteria</taxon>
        <taxon>Bacillati</taxon>
        <taxon>Actinomycetota</taxon>
        <taxon>Actinomycetes</taxon>
        <taxon>Kineosporiales</taxon>
        <taxon>Kineosporiaceae</taxon>
        <taxon>Quadrisphaera</taxon>
    </lineage>
</organism>
<dbReference type="Proteomes" id="UP000321234">
    <property type="component" value="Unassembled WGS sequence"/>
</dbReference>
<accession>A0A5C8ZE83</accession>
<keyword evidence="3" id="KW-1185">Reference proteome</keyword>
<proteinExistence type="predicted"/>
<comment type="caution">
    <text evidence="2">The sequence shown here is derived from an EMBL/GenBank/DDBJ whole genome shotgun (WGS) entry which is preliminary data.</text>
</comment>
<dbReference type="EMBL" id="VKAC01000006">
    <property type="protein sequence ID" value="TXR56117.1"/>
    <property type="molecule type" value="Genomic_DNA"/>
</dbReference>
<sequence length="78" mass="8024">MPPRGAKTPSRSSTRPIRASSRASRGPTHPIGPAPVRAAAARSGAGPVVVGVVGSALTRRACARRGRPGGAPRRPRRR</sequence>
<evidence type="ECO:0000256" key="1">
    <source>
        <dbReference type="SAM" id="MobiDB-lite"/>
    </source>
</evidence>
<dbReference type="AlphaFoldDB" id="A0A5C8ZE83"/>
<reference evidence="2 3" key="1">
    <citation type="submission" date="2019-07" db="EMBL/GenBank/DDBJ databases">
        <title>Quadrisphaera sp. strain DD2A genome sequencing and assembly.</title>
        <authorList>
            <person name="Kim I."/>
        </authorList>
    </citation>
    <scope>NUCLEOTIDE SEQUENCE [LARGE SCALE GENOMIC DNA]</scope>
    <source>
        <strain evidence="2 3">DD2A</strain>
    </source>
</reference>
<protein>
    <submittedName>
        <fullName evidence="2">Uncharacterized protein</fullName>
    </submittedName>
</protein>